<feature type="signal peptide" evidence="1">
    <location>
        <begin position="1"/>
        <end position="24"/>
    </location>
</feature>
<evidence type="ECO:0000313" key="3">
    <source>
        <dbReference type="Proteomes" id="UP000694892"/>
    </source>
</evidence>
<proteinExistence type="predicted"/>
<evidence type="ECO:0000256" key="1">
    <source>
        <dbReference type="SAM" id="SignalP"/>
    </source>
</evidence>
<feature type="chain" id="PRO_5037722869" description="Secreted protein" evidence="1">
    <location>
        <begin position="25"/>
        <end position="70"/>
    </location>
</feature>
<organism evidence="2 3">
    <name type="scientific">Xenopus laevis</name>
    <name type="common">African clawed frog</name>
    <dbReference type="NCBI Taxonomy" id="8355"/>
    <lineage>
        <taxon>Eukaryota</taxon>
        <taxon>Metazoa</taxon>
        <taxon>Chordata</taxon>
        <taxon>Craniata</taxon>
        <taxon>Vertebrata</taxon>
        <taxon>Euteleostomi</taxon>
        <taxon>Amphibia</taxon>
        <taxon>Batrachia</taxon>
        <taxon>Anura</taxon>
        <taxon>Pipoidea</taxon>
        <taxon>Pipidae</taxon>
        <taxon>Xenopodinae</taxon>
        <taxon>Xenopus</taxon>
        <taxon>Xenopus</taxon>
    </lineage>
</organism>
<dbReference type="EMBL" id="CM004466">
    <property type="protein sequence ID" value="OCU00940.1"/>
    <property type="molecule type" value="Genomic_DNA"/>
</dbReference>
<protein>
    <recommendedName>
        <fullName evidence="4">Secreted protein</fullName>
    </recommendedName>
</protein>
<evidence type="ECO:0008006" key="4">
    <source>
        <dbReference type="Google" id="ProtNLM"/>
    </source>
</evidence>
<accession>A0A974I407</accession>
<dbReference type="AlphaFoldDB" id="A0A974I407"/>
<name>A0A974I407_XENLA</name>
<gene>
    <name evidence="2" type="ORF">XELAEV_18006719mg</name>
</gene>
<reference evidence="3" key="1">
    <citation type="journal article" date="2016" name="Nature">
        <title>Genome evolution in the allotetraploid frog Xenopus laevis.</title>
        <authorList>
            <person name="Session A.M."/>
            <person name="Uno Y."/>
            <person name="Kwon T."/>
            <person name="Chapman J.A."/>
            <person name="Toyoda A."/>
            <person name="Takahashi S."/>
            <person name="Fukui A."/>
            <person name="Hikosaka A."/>
            <person name="Suzuki A."/>
            <person name="Kondo M."/>
            <person name="van Heeringen S.J."/>
            <person name="Quigley I."/>
            <person name="Heinz S."/>
            <person name="Ogino H."/>
            <person name="Ochi H."/>
            <person name="Hellsten U."/>
            <person name="Lyons J.B."/>
            <person name="Simakov O."/>
            <person name="Putnam N."/>
            <person name="Stites J."/>
            <person name="Kuroki Y."/>
            <person name="Tanaka T."/>
            <person name="Michiue T."/>
            <person name="Watanabe M."/>
            <person name="Bogdanovic O."/>
            <person name="Lister R."/>
            <person name="Georgiou G."/>
            <person name="Paranjpe S.S."/>
            <person name="van Kruijsbergen I."/>
            <person name="Shu S."/>
            <person name="Carlson J."/>
            <person name="Kinoshita T."/>
            <person name="Ohta Y."/>
            <person name="Mawaribuchi S."/>
            <person name="Jenkins J."/>
            <person name="Grimwood J."/>
            <person name="Schmutz J."/>
            <person name="Mitros T."/>
            <person name="Mozaffari S.V."/>
            <person name="Suzuki Y."/>
            <person name="Haramoto Y."/>
            <person name="Yamamoto T.S."/>
            <person name="Takagi C."/>
            <person name="Heald R."/>
            <person name="Miller K."/>
            <person name="Haudenschild C."/>
            <person name="Kitzman J."/>
            <person name="Nakayama T."/>
            <person name="Izutsu Y."/>
            <person name="Robert J."/>
            <person name="Fortriede J."/>
            <person name="Burns K."/>
            <person name="Lotay V."/>
            <person name="Karimi K."/>
            <person name="Yasuoka Y."/>
            <person name="Dichmann D.S."/>
            <person name="Flajnik M.F."/>
            <person name="Houston D.W."/>
            <person name="Shendure J."/>
            <person name="DuPasquier L."/>
            <person name="Vize P.D."/>
            <person name="Zorn A.M."/>
            <person name="Ito M."/>
            <person name="Marcotte E.M."/>
            <person name="Wallingford J.B."/>
            <person name="Ito Y."/>
            <person name="Asashima M."/>
            <person name="Ueno N."/>
            <person name="Matsuda Y."/>
            <person name="Veenstra G.J."/>
            <person name="Fujiyama A."/>
            <person name="Harland R.M."/>
            <person name="Taira M."/>
            <person name="Rokhsar D.S."/>
        </authorList>
    </citation>
    <scope>NUCLEOTIDE SEQUENCE [LARGE SCALE GENOMIC DNA]</scope>
    <source>
        <strain evidence="3">J</strain>
    </source>
</reference>
<sequence length="70" mass="7786">MTNRGMPCFQRTLLANIVWDFCHCALFLATSSDFLNLSFNRTNCKEKLVTAATNSPSVTQIQLSNIATSK</sequence>
<evidence type="ECO:0000313" key="2">
    <source>
        <dbReference type="EMBL" id="OCU00940.1"/>
    </source>
</evidence>
<keyword evidence="1" id="KW-0732">Signal</keyword>
<dbReference type="Proteomes" id="UP000694892">
    <property type="component" value="Chromosome 1L"/>
</dbReference>